<gene>
    <name evidence="1" type="ORF">BC739_001307</name>
</gene>
<comment type="caution">
    <text evidence="1">The sequence shown here is derived from an EMBL/GenBank/DDBJ whole genome shotgun (WGS) entry which is preliminary data.</text>
</comment>
<sequence length="31" mass="3529">MITRLLLATTTVLAAEHKCGFWARLAEQPTW</sequence>
<organism evidence="1 2">
    <name type="scientific">Kutzneria viridogrisea</name>
    <dbReference type="NCBI Taxonomy" id="47990"/>
    <lineage>
        <taxon>Bacteria</taxon>
        <taxon>Bacillati</taxon>
        <taxon>Actinomycetota</taxon>
        <taxon>Actinomycetes</taxon>
        <taxon>Pseudonocardiales</taxon>
        <taxon>Pseudonocardiaceae</taxon>
        <taxon>Kutzneria</taxon>
    </lineage>
</organism>
<protein>
    <submittedName>
        <fullName evidence="1">Uncharacterized protein</fullName>
    </submittedName>
</protein>
<evidence type="ECO:0000313" key="2">
    <source>
        <dbReference type="Proteomes" id="UP000517916"/>
    </source>
</evidence>
<evidence type="ECO:0000313" key="1">
    <source>
        <dbReference type="EMBL" id="MBA8924110.1"/>
    </source>
</evidence>
<name>A0ABR6BB70_9PSEU</name>
<keyword evidence="2" id="KW-1185">Reference proteome</keyword>
<reference evidence="1 2" key="1">
    <citation type="submission" date="2020-08" db="EMBL/GenBank/DDBJ databases">
        <title>Genomic Encyclopedia of Archaeal and Bacterial Type Strains, Phase II (KMG-II): from individual species to whole genera.</title>
        <authorList>
            <person name="Goeker M."/>
        </authorList>
    </citation>
    <scope>NUCLEOTIDE SEQUENCE [LARGE SCALE GENOMIC DNA]</scope>
    <source>
        <strain evidence="1 2">DSM 43850</strain>
    </source>
</reference>
<dbReference type="EMBL" id="JACJID010000001">
    <property type="protein sequence ID" value="MBA8924110.1"/>
    <property type="molecule type" value="Genomic_DNA"/>
</dbReference>
<accession>A0ABR6BB70</accession>
<proteinExistence type="predicted"/>
<dbReference type="Proteomes" id="UP000517916">
    <property type="component" value="Unassembled WGS sequence"/>
</dbReference>